<dbReference type="Pfam" id="PF00069">
    <property type="entry name" value="Pkinase"/>
    <property type="match status" value="1"/>
</dbReference>
<sequence length="1690" mass="194358">MIELQGYTIDGNIHKGTSSIYRGKRDKDALPVVIKCLNDRYSTPESLSKIDFEFSIMSRLNHKGIVKVYTKEFFKNGSAIIMEDFGAVSLKELLISTKFSIKTYLEKAIQLVKIIAYIHQNRIVHKNINPSNILINPKNKDLKIIDFAIASVISSEQAISSIPNDLEGNPAYISPEQTGRMNSNIDYRSDFYSLGITFYEMLTGELPFKGRDAVEMVHCHIAKEIETPEHKFKETPMVLWEIIKKLTEKDKENRYQSISAIQSDLETCLNQLLQNNSIKNFSIGLNDSSRHFKIPQKLYGREEEIIKLEQGFKSCTNGNEELCLVSGYSGIGKTVLINEIQRHVSTQRGYFISGKFQQFQQDGLYFAIIQALTDLMKHLLSESNERLENWKQAILNAVGINGRLITNIIPELEQIIGSQPQVRELTGQEAQNRFMITFQNFVLVFARKEHPLVMFLDDMQWADRATLRMIEIMVSYKKIPYFYFIGAFRDNEVQKGHPLLLTIEEINKNKAATFIHLTPLTEKSIDRMLCDTLLRNPQEVKALSSILKSKTNGNPFFLKKLLTSLHANNLIWLDPTKKQWEFNCDKIQRESVSENVVEYLLDRLKKFPEDSRKILNIASCIKNHFNLNTIMGLTKISPDRVKQLLKKAVEEEIIMPMDHQYRLAFEAPPKESSRVNPAFCFLHDRIQQAAYELSDETTRKNTHLTHGRLLWKKLDLSKGMDYLSDLLYHLNEGVDLMVDGNERYELSKLNLKAGISARKAAAYIEALNYLQTGLELLPKDPWNKAYDLILPLSMEYSECAYFSGNHEKGKQQILLTLKHVRSDLEKAKAIKILVTQYSTLGKMEESIELGLDGLRHLGVNISQNPKESVILEELMQIKSNQGSRKISELEDAPEIKDPNILAIFDLIMEIMPSAYLIGNKNLFMILTLTVVNLSLRHGNSSVTAFAFVTYGILLCSALDNPREGYQFGKLSMALSDRYQDPRVDCRIYHLYVDLIFHWANHWSKMEKIQKEGIKIGYQSGNLLYIAYLAHHRHTWDPRLTLKELITEKKKDRAIIKETGYQDALNETNLVMHLYLNFQGKTIDKYSFNTKTFDESQCLREMQKSHFITGITAYHIWKAEMFAFYGDYDRAVEHVTKAKPTMGSVMALPYEVRFCVVTFLSHGGRYTALNPQDKKTAWKQMQECHGKMKTWANFTPDNFVHLQLMMEAELAKLSGEHIKALKLYNKAIQKAHDHFWLRDEAVINELAGRLYLEFNDEKAAAGYLYDAYHLYYIWGAERKMADMAQKHPNIFERQKAIKKMGPVGKENFSKTQKGHSSEMPKENPSSATCDDPAKFGYLDIETLLKSTRAISKEIVLETLIKNMMKIVIENAGAQKGYFIVPKENNELIILANVSFAGEAVAMDMEHPVQGSGKLPEGLIHYVARTHEQVVLFNRDQSVFFQNDEYFNTHHIKSVLCLPLIGRKQLQGILYLENNLTPGAFSPDRVEVLKILTSQIIISLENARLYRSLENQKQILEQQVAERTKELEELAMTDPLTKLMNRRSMNEKLNYEKIRYQRSRKPFSILLGDIDNFKYFNDTYGHDFGDAVLQTISKVMKSSLRKQDLICRWGGEEFLIVLPETEFNGAMLLAERLRKNIFTTTLYFNNQPVNISMTFGLSIYNSLQSVENTIKKADDGLYEGKKNGKNRVVFIQ</sequence>
<dbReference type="RefSeq" id="WP_084067849.1">
    <property type="nucleotide sequence ID" value="NZ_FWXY01000006.1"/>
</dbReference>
<keyword evidence="7" id="KW-1185">Reference proteome</keyword>
<gene>
    <name evidence="6" type="ORF">SAMN02746065_10624</name>
</gene>
<dbReference type="FunFam" id="3.30.70.270:FF:000001">
    <property type="entry name" value="Diguanylate cyclase domain protein"/>
    <property type="match status" value="1"/>
</dbReference>
<keyword evidence="2" id="KW-0175">Coiled coil</keyword>
<dbReference type="SUPFAM" id="SSF56112">
    <property type="entry name" value="Protein kinase-like (PK-like)"/>
    <property type="match status" value="1"/>
</dbReference>
<dbReference type="EMBL" id="FWXY01000006">
    <property type="protein sequence ID" value="SMC62965.1"/>
    <property type="molecule type" value="Genomic_DNA"/>
</dbReference>
<dbReference type="InterPro" id="IPR043128">
    <property type="entry name" value="Rev_trsase/Diguanyl_cyclase"/>
</dbReference>
<dbReference type="SUPFAM" id="SSF55073">
    <property type="entry name" value="Nucleotide cyclase"/>
    <property type="match status" value="1"/>
</dbReference>
<dbReference type="Gene3D" id="3.30.450.40">
    <property type="match status" value="1"/>
</dbReference>
<dbReference type="Pfam" id="PF00990">
    <property type="entry name" value="GGDEF"/>
    <property type="match status" value="1"/>
</dbReference>
<reference evidence="6 7" key="1">
    <citation type="submission" date="2017-04" db="EMBL/GenBank/DDBJ databases">
        <authorList>
            <person name="Afonso C.L."/>
            <person name="Miller P.J."/>
            <person name="Scott M.A."/>
            <person name="Spackman E."/>
            <person name="Goraichik I."/>
            <person name="Dimitrov K.M."/>
            <person name="Suarez D.L."/>
            <person name="Swayne D.E."/>
        </authorList>
    </citation>
    <scope>NUCLEOTIDE SEQUENCE [LARGE SCALE GENOMIC DNA]</scope>
    <source>
        <strain evidence="6 7">DSM 3385</strain>
    </source>
</reference>
<dbReference type="CDD" id="cd01949">
    <property type="entry name" value="GGDEF"/>
    <property type="match status" value="1"/>
</dbReference>
<dbReference type="PANTHER" id="PTHR43642:SF1">
    <property type="entry name" value="HYBRID SIGNAL TRANSDUCTION HISTIDINE KINASE G"/>
    <property type="match status" value="1"/>
</dbReference>
<evidence type="ECO:0000256" key="1">
    <source>
        <dbReference type="ARBA" id="ARBA00004167"/>
    </source>
</evidence>
<dbReference type="Proteomes" id="UP000192418">
    <property type="component" value="Unassembled WGS sequence"/>
</dbReference>
<feature type="coiled-coil region" evidence="2">
    <location>
        <begin position="1504"/>
        <end position="1531"/>
    </location>
</feature>
<dbReference type="InterPro" id="IPR053159">
    <property type="entry name" value="Hybrid_Histidine_Kinase"/>
</dbReference>
<dbReference type="GO" id="GO:0016020">
    <property type="term" value="C:membrane"/>
    <property type="evidence" value="ECO:0007669"/>
    <property type="project" value="UniProtKB-SubCell"/>
</dbReference>
<dbReference type="Gene3D" id="3.40.50.300">
    <property type="entry name" value="P-loop containing nucleotide triphosphate hydrolases"/>
    <property type="match status" value="1"/>
</dbReference>
<evidence type="ECO:0000256" key="2">
    <source>
        <dbReference type="SAM" id="Coils"/>
    </source>
</evidence>
<dbReference type="SMART" id="SM00267">
    <property type="entry name" value="GGDEF"/>
    <property type="match status" value="1"/>
</dbReference>
<dbReference type="PROSITE" id="PS50887">
    <property type="entry name" value="GGDEF"/>
    <property type="match status" value="1"/>
</dbReference>
<proteinExistence type="predicted"/>
<dbReference type="Pfam" id="PF13191">
    <property type="entry name" value="AAA_16"/>
    <property type="match status" value="1"/>
</dbReference>
<dbReference type="InterPro" id="IPR000160">
    <property type="entry name" value="GGDEF_dom"/>
</dbReference>
<evidence type="ECO:0000259" key="4">
    <source>
        <dbReference type="PROSITE" id="PS50011"/>
    </source>
</evidence>
<dbReference type="NCBIfam" id="TIGR00254">
    <property type="entry name" value="GGDEF"/>
    <property type="match status" value="1"/>
</dbReference>
<dbReference type="CDD" id="cd14014">
    <property type="entry name" value="STKc_PknB_like"/>
    <property type="match status" value="1"/>
</dbReference>
<protein>
    <submittedName>
        <fullName evidence="6">Diguanylate cyclase (GGDEF) domain-containing protein</fullName>
    </submittedName>
</protein>
<dbReference type="InterPro" id="IPR000719">
    <property type="entry name" value="Prot_kinase_dom"/>
</dbReference>
<dbReference type="InterPro" id="IPR003018">
    <property type="entry name" value="GAF"/>
</dbReference>
<dbReference type="Gene3D" id="3.30.70.270">
    <property type="match status" value="1"/>
</dbReference>
<dbReference type="InterPro" id="IPR027417">
    <property type="entry name" value="P-loop_NTPase"/>
</dbReference>
<dbReference type="PROSITE" id="PS50011">
    <property type="entry name" value="PROTEIN_KINASE_DOM"/>
    <property type="match status" value="1"/>
</dbReference>
<dbReference type="SUPFAM" id="SSF55781">
    <property type="entry name" value="GAF domain-like"/>
    <property type="match status" value="1"/>
</dbReference>
<dbReference type="SUPFAM" id="SSF52540">
    <property type="entry name" value="P-loop containing nucleoside triphosphate hydrolases"/>
    <property type="match status" value="1"/>
</dbReference>
<dbReference type="OrthoDB" id="5521237at2"/>
<dbReference type="STRING" id="1121400.SAMN02746065_10624"/>
<dbReference type="GO" id="GO:0005524">
    <property type="term" value="F:ATP binding"/>
    <property type="evidence" value="ECO:0007669"/>
    <property type="project" value="InterPro"/>
</dbReference>
<evidence type="ECO:0000256" key="3">
    <source>
        <dbReference type="SAM" id="MobiDB-lite"/>
    </source>
</evidence>
<comment type="subcellular location">
    <subcellularLocation>
        <location evidence="1">Membrane</location>
        <topology evidence="1">Single-pass membrane protein</topology>
    </subcellularLocation>
</comment>
<dbReference type="GO" id="GO:0004672">
    <property type="term" value="F:protein kinase activity"/>
    <property type="evidence" value="ECO:0007669"/>
    <property type="project" value="InterPro"/>
</dbReference>
<evidence type="ECO:0000259" key="5">
    <source>
        <dbReference type="PROSITE" id="PS50887"/>
    </source>
</evidence>
<feature type="domain" description="Protein kinase" evidence="4">
    <location>
        <begin position="1"/>
        <end position="273"/>
    </location>
</feature>
<evidence type="ECO:0000313" key="7">
    <source>
        <dbReference type="Proteomes" id="UP000192418"/>
    </source>
</evidence>
<accession>A0A1W2AQK8</accession>
<dbReference type="Gene3D" id="3.30.200.20">
    <property type="entry name" value="Phosphorylase Kinase, domain 1"/>
    <property type="match status" value="1"/>
</dbReference>
<dbReference type="Pfam" id="PF01590">
    <property type="entry name" value="GAF"/>
    <property type="match status" value="1"/>
</dbReference>
<dbReference type="InterPro" id="IPR041664">
    <property type="entry name" value="AAA_16"/>
</dbReference>
<dbReference type="SMART" id="SM00065">
    <property type="entry name" value="GAF"/>
    <property type="match status" value="1"/>
</dbReference>
<dbReference type="PANTHER" id="PTHR43642">
    <property type="entry name" value="HYBRID SIGNAL TRANSDUCTION HISTIDINE KINASE G"/>
    <property type="match status" value="1"/>
</dbReference>
<feature type="domain" description="GGDEF" evidence="5">
    <location>
        <begin position="1559"/>
        <end position="1690"/>
    </location>
</feature>
<organism evidence="6 7">
    <name type="scientific">Desulfocicer vacuolatum DSM 3385</name>
    <dbReference type="NCBI Taxonomy" id="1121400"/>
    <lineage>
        <taxon>Bacteria</taxon>
        <taxon>Pseudomonadati</taxon>
        <taxon>Thermodesulfobacteriota</taxon>
        <taxon>Desulfobacteria</taxon>
        <taxon>Desulfobacterales</taxon>
        <taxon>Desulfobacteraceae</taxon>
        <taxon>Desulfocicer</taxon>
    </lineage>
</organism>
<dbReference type="InterPro" id="IPR029016">
    <property type="entry name" value="GAF-like_dom_sf"/>
</dbReference>
<evidence type="ECO:0000313" key="6">
    <source>
        <dbReference type="EMBL" id="SMC62965.1"/>
    </source>
</evidence>
<dbReference type="InterPro" id="IPR029787">
    <property type="entry name" value="Nucleotide_cyclase"/>
</dbReference>
<name>A0A1W2AQK8_9BACT</name>
<dbReference type="Gene3D" id="1.10.510.10">
    <property type="entry name" value="Transferase(Phosphotransferase) domain 1"/>
    <property type="match status" value="1"/>
</dbReference>
<feature type="region of interest" description="Disordered" evidence="3">
    <location>
        <begin position="1306"/>
        <end position="1327"/>
    </location>
</feature>
<dbReference type="InterPro" id="IPR011009">
    <property type="entry name" value="Kinase-like_dom_sf"/>
</dbReference>